<feature type="transmembrane region" description="Helical" evidence="1">
    <location>
        <begin position="14"/>
        <end position="32"/>
    </location>
</feature>
<dbReference type="WBParaSite" id="SPAL_0001495200.1">
    <property type="protein sequence ID" value="SPAL_0001495200.1"/>
    <property type="gene ID" value="SPAL_0001495200"/>
</dbReference>
<evidence type="ECO:0000313" key="3">
    <source>
        <dbReference type="WBParaSite" id="SPAL_0001495200.1"/>
    </source>
</evidence>
<keyword evidence="1" id="KW-0812">Transmembrane</keyword>
<evidence type="ECO:0000256" key="1">
    <source>
        <dbReference type="SAM" id="Phobius"/>
    </source>
</evidence>
<dbReference type="AlphaFoldDB" id="A0A0N5CAN2"/>
<proteinExistence type="predicted"/>
<keyword evidence="2" id="KW-1185">Reference proteome</keyword>
<accession>A0A0N5CAN2</accession>
<reference evidence="3" key="1">
    <citation type="submission" date="2017-02" db="UniProtKB">
        <authorList>
            <consortium name="WormBaseParasite"/>
        </authorList>
    </citation>
    <scope>IDENTIFICATION</scope>
</reference>
<keyword evidence="1" id="KW-1133">Transmembrane helix</keyword>
<keyword evidence="1" id="KW-0472">Membrane</keyword>
<dbReference type="Proteomes" id="UP000046392">
    <property type="component" value="Unplaced"/>
</dbReference>
<evidence type="ECO:0000313" key="2">
    <source>
        <dbReference type="Proteomes" id="UP000046392"/>
    </source>
</evidence>
<organism evidence="2 3">
    <name type="scientific">Strongyloides papillosus</name>
    <name type="common">Intestinal threadworm</name>
    <dbReference type="NCBI Taxonomy" id="174720"/>
    <lineage>
        <taxon>Eukaryota</taxon>
        <taxon>Metazoa</taxon>
        <taxon>Ecdysozoa</taxon>
        <taxon>Nematoda</taxon>
        <taxon>Chromadorea</taxon>
        <taxon>Rhabditida</taxon>
        <taxon>Tylenchina</taxon>
        <taxon>Panagrolaimomorpha</taxon>
        <taxon>Strongyloidoidea</taxon>
        <taxon>Strongyloididae</taxon>
        <taxon>Strongyloides</taxon>
    </lineage>
</organism>
<name>A0A0N5CAN2_STREA</name>
<protein>
    <submittedName>
        <fullName evidence="3">Uncharacterized protein</fullName>
    </submittedName>
</protein>
<sequence>MEADKMTLEFFEKIVILFPSLTTILFLFSYSIPENAFYKIPS</sequence>